<protein>
    <submittedName>
        <fullName evidence="2">DDHD2 protein</fullName>
    </submittedName>
</protein>
<evidence type="ECO:0000256" key="1">
    <source>
        <dbReference type="SAM" id="SignalP"/>
    </source>
</evidence>
<keyword evidence="3" id="KW-1185">Reference proteome</keyword>
<feature type="signal peptide" evidence="1">
    <location>
        <begin position="1"/>
        <end position="27"/>
    </location>
</feature>
<feature type="non-terminal residue" evidence="2">
    <location>
        <position position="412"/>
    </location>
</feature>
<comment type="caution">
    <text evidence="2">The sequence shown here is derived from an EMBL/GenBank/DDBJ whole genome shotgun (WGS) entry which is preliminary data.</text>
</comment>
<proteinExistence type="predicted"/>
<dbReference type="Pfam" id="PF13578">
    <property type="entry name" value="Methyltransf_24"/>
    <property type="match status" value="1"/>
</dbReference>
<reference evidence="2" key="1">
    <citation type="submission" date="2021-02" db="EMBL/GenBank/DDBJ databases">
        <authorList>
            <person name="Dougan E. K."/>
            <person name="Rhodes N."/>
            <person name="Thang M."/>
            <person name="Chan C."/>
        </authorList>
    </citation>
    <scope>NUCLEOTIDE SEQUENCE</scope>
</reference>
<evidence type="ECO:0000313" key="2">
    <source>
        <dbReference type="EMBL" id="CAE7265788.1"/>
    </source>
</evidence>
<dbReference type="Proteomes" id="UP000601435">
    <property type="component" value="Unassembled WGS sequence"/>
</dbReference>
<dbReference type="SUPFAM" id="SSF53335">
    <property type="entry name" value="S-adenosyl-L-methionine-dependent methyltransferases"/>
    <property type="match status" value="1"/>
</dbReference>
<sequence length="412" mass="45724">MASLVAAPRRHLWYLAAVAALVLPCSAVLRYPDGAFESRYPLHIDECALPGKGLSFQSLACLGRLRQHLLEDADCNRVICDNIDSSTPVEVYANETDWAPFKNLCGHLQELFLAVFDLGVKLVGEVPTHEDINELFVLSKVFKSSQGVSPPDLHQAPVYANTTRAVLRRHAQHVLDILGEVQSESLSAERLLEAAAALARRLQLLIENVSVTLLLNFHLAQLDHNGRVAGRNLVHELYGDVDSIRVVFHEIPGKRWDALTHLLDFLGVSKQPVVMAEVGVEAANTSQRLLERNPLLSYIGVDPYINNDELFHDVIDRLSLFQDSGRFVLYRSTSMNASLHVADGSLDMVFLDARHDFQAVVDDVAAWKPKVRVGGILSGHDFSWMFPTVAMAVYKETFDSPERVVHLAPDGV</sequence>
<feature type="chain" id="PRO_5032433082" evidence="1">
    <location>
        <begin position="28"/>
        <end position="412"/>
    </location>
</feature>
<accession>A0A812MTE6</accession>
<dbReference type="AlphaFoldDB" id="A0A812MTE6"/>
<dbReference type="Gene3D" id="3.40.50.150">
    <property type="entry name" value="Vaccinia Virus protein VP39"/>
    <property type="match status" value="1"/>
</dbReference>
<gene>
    <name evidence="2" type="primary">DDHD2</name>
    <name evidence="2" type="ORF">SNEC2469_LOCUS6238</name>
</gene>
<dbReference type="EMBL" id="CAJNJA010011037">
    <property type="protein sequence ID" value="CAE7265788.1"/>
    <property type="molecule type" value="Genomic_DNA"/>
</dbReference>
<dbReference type="InterPro" id="IPR029063">
    <property type="entry name" value="SAM-dependent_MTases_sf"/>
</dbReference>
<name>A0A812MTE6_9DINO</name>
<evidence type="ECO:0000313" key="3">
    <source>
        <dbReference type="Proteomes" id="UP000601435"/>
    </source>
</evidence>
<organism evidence="2 3">
    <name type="scientific">Symbiodinium necroappetens</name>
    <dbReference type="NCBI Taxonomy" id="1628268"/>
    <lineage>
        <taxon>Eukaryota</taxon>
        <taxon>Sar</taxon>
        <taxon>Alveolata</taxon>
        <taxon>Dinophyceae</taxon>
        <taxon>Suessiales</taxon>
        <taxon>Symbiodiniaceae</taxon>
        <taxon>Symbiodinium</taxon>
    </lineage>
</organism>
<dbReference type="OrthoDB" id="186626at2759"/>
<keyword evidence="1" id="KW-0732">Signal</keyword>